<dbReference type="InterPro" id="IPR002523">
    <property type="entry name" value="MgTranspt_CorA/ZnTranspt_ZntB"/>
</dbReference>
<dbReference type="GO" id="GO:0046873">
    <property type="term" value="F:metal ion transmembrane transporter activity"/>
    <property type="evidence" value="ECO:0007669"/>
    <property type="project" value="InterPro"/>
</dbReference>
<dbReference type="InterPro" id="IPR045863">
    <property type="entry name" value="CorA_TM1_TM2"/>
</dbReference>
<feature type="transmembrane region" description="Helical" evidence="6">
    <location>
        <begin position="245"/>
        <end position="265"/>
    </location>
</feature>
<comment type="subcellular location">
    <subcellularLocation>
        <location evidence="1">Membrane</location>
        <topology evidence="1">Multi-pass membrane protein</topology>
    </subcellularLocation>
</comment>
<evidence type="ECO:0000313" key="7">
    <source>
        <dbReference type="EMBL" id="CDO18371.1"/>
    </source>
</evidence>
<dbReference type="PANTHER" id="PTHR47891:SF1">
    <property type="entry name" value="CORA-MAGNESIUM AND COBALT TRANSPORTER"/>
    <property type="match status" value="1"/>
</dbReference>
<evidence type="ECO:0000256" key="5">
    <source>
        <dbReference type="ARBA" id="ARBA00023136"/>
    </source>
</evidence>
<dbReference type="InterPro" id="IPR047199">
    <property type="entry name" value="CorA-like"/>
</dbReference>
<organism evidence="7 8">
    <name type="scientific">Streptococcus gallolyticus</name>
    <dbReference type="NCBI Taxonomy" id="315405"/>
    <lineage>
        <taxon>Bacteria</taxon>
        <taxon>Bacillati</taxon>
        <taxon>Bacillota</taxon>
        <taxon>Bacilli</taxon>
        <taxon>Lactobacillales</taxon>
        <taxon>Streptococcaceae</taxon>
        <taxon>Streptococcus</taxon>
    </lineage>
</organism>
<keyword evidence="5 6" id="KW-0472">Membrane</keyword>
<keyword evidence="3 6" id="KW-0812">Transmembrane</keyword>
<dbReference type="GO" id="GO:0016020">
    <property type="term" value="C:membrane"/>
    <property type="evidence" value="ECO:0007669"/>
    <property type="project" value="UniProtKB-SubCell"/>
</dbReference>
<gene>
    <name evidence="7" type="ORF">BN963_SGAL_01569</name>
</gene>
<dbReference type="EMBL" id="CCBC010000181">
    <property type="protein sequence ID" value="CDO18371.1"/>
    <property type="molecule type" value="Genomic_DNA"/>
</dbReference>
<comment type="caution">
    <text evidence="7">The sequence shown here is derived from an EMBL/GenBank/DDBJ whole genome shotgun (WGS) entry which is preliminary data.</text>
</comment>
<dbReference type="SUPFAM" id="SSF143865">
    <property type="entry name" value="CorA soluble domain-like"/>
    <property type="match status" value="1"/>
</dbReference>
<dbReference type="SUPFAM" id="SSF144083">
    <property type="entry name" value="Magnesium transport protein CorA, transmembrane region"/>
    <property type="match status" value="1"/>
</dbReference>
<evidence type="ECO:0000256" key="6">
    <source>
        <dbReference type="SAM" id="Phobius"/>
    </source>
</evidence>
<dbReference type="CDD" id="cd12827">
    <property type="entry name" value="EcCorA_ZntB-like_u2"/>
    <property type="match status" value="1"/>
</dbReference>
<reference evidence="7 8" key="2">
    <citation type="submission" date="2014-05" db="EMBL/GenBank/DDBJ databases">
        <title>Genome sequence of Streptococcus gallolyticus.</title>
        <authorList>
            <person name="Del Campo R."/>
        </authorList>
    </citation>
    <scope>NUCLEOTIDE SEQUENCE [LARGE SCALE GENOMIC DNA]</scope>
    <source>
        <strain evidence="7 8">LMG17956</strain>
    </source>
</reference>
<evidence type="ECO:0000313" key="8">
    <source>
        <dbReference type="Proteomes" id="UP000027584"/>
    </source>
</evidence>
<sequence>MAITKEMLGDHLTWVAIDSDKISQTSNLYAEYGIDEELISYALDRNERAHMEYDWQTETMIIIYNVLNRTKEDNHYETIPITFIVRGEQLVTIFNSDNAYIIDLMRRYLQRRPDVSIYKFLFMSLFLISEAYFPYLEEMDRSTSQLNRRLRQRTTKKDLLGLSDIETGMVYLVSASNQNTFLLEQLKGQAFYKQLNNIEKEQLEDSLIEARQLSSMTQVNAQVLQQLSGSYNNILNNNLNDNMTTLTIVSVILAVFAVITGFFGMNVPLPWTSNQHAWVIIILVCIVLWLLIAALLRYMIYRKS</sequence>
<evidence type="ECO:0000256" key="2">
    <source>
        <dbReference type="ARBA" id="ARBA00009765"/>
    </source>
</evidence>
<name>A0A060RHL8_9STRE</name>
<accession>A0A060RHL8</accession>
<dbReference type="Proteomes" id="UP000027584">
    <property type="component" value="Unassembled WGS sequence"/>
</dbReference>
<dbReference type="Gene3D" id="1.20.58.340">
    <property type="entry name" value="Magnesium transport protein CorA, transmembrane region"/>
    <property type="match status" value="2"/>
</dbReference>
<keyword evidence="4 6" id="KW-1133">Transmembrane helix</keyword>
<evidence type="ECO:0000256" key="1">
    <source>
        <dbReference type="ARBA" id="ARBA00004141"/>
    </source>
</evidence>
<evidence type="ECO:0000256" key="4">
    <source>
        <dbReference type="ARBA" id="ARBA00022989"/>
    </source>
</evidence>
<proteinExistence type="inferred from homology"/>
<dbReference type="Gene3D" id="3.30.460.20">
    <property type="entry name" value="CorA soluble domain-like"/>
    <property type="match status" value="1"/>
</dbReference>
<dbReference type="RefSeq" id="WP_039694603.1">
    <property type="nucleotide sequence ID" value="NZ_FNFJ01000001.1"/>
</dbReference>
<comment type="similarity">
    <text evidence="2">Belongs to the CorA metal ion transporter (MIT) (TC 1.A.35) family.</text>
</comment>
<dbReference type="Pfam" id="PF01544">
    <property type="entry name" value="CorA"/>
    <property type="match status" value="1"/>
</dbReference>
<protein>
    <submittedName>
        <fullName evidence="7">CorA-like protein</fullName>
    </submittedName>
</protein>
<feature type="transmembrane region" description="Helical" evidence="6">
    <location>
        <begin position="277"/>
        <end position="300"/>
    </location>
</feature>
<reference evidence="7 8" key="1">
    <citation type="submission" date="2014-02" db="EMBL/GenBank/DDBJ databases">
        <authorList>
            <person name="Manrique M."/>
        </authorList>
    </citation>
    <scope>NUCLEOTIDE SEQUENCE [LARGE SCALE GENOMIC DNA]</scope>
    <source>
        <strain evidence="7 8">LMG17956</strain>
    </source>
</reference>
<dbReference type="AlphaFoldDB" id="A0A060RHL8"/>
<evidence type="ECO:0000256" key="3">
    <source>
        <dbReference type="ARBA" id="ARBA00022692"/>
    </source>
</evidence>
<dbReference type="PANTHER" id="PTHR47891">
    <property type="entry name" value="TRANSPORTER-RELATED"/>
    <property type="match status" value="1"/>
</dbReference>
<dbReference type="InterPro" id="IPR045861">
    <property type="entry name" value="CorA_cytoplasmic_dom"/>
</dbReference>